<dbReference type="AlphaFoldDB" id="A0A078ABT1"/>
<dbReference type="GO" id="GO:0001664">
    <property type="term" value="F:G protein-coupled receptor binding"/>
    <property type="evidence" value="ECO:0007669"/>
    <property type="project" value="TreeGrafter"/>
</dbReference>
<dbReference type="OMA" id="LVNMHAS"/>
<dbReference type="PANTHER" id="PTHR24355:SF30">
    <property type="entry name" value="SERINE_THREONINE-PROTEIN KINASE 32B ISOFORM X1"/>
    <property type="match status" value="1"/>
</dbReference>
<evidence type="ECO:0000256" key="7">
    <source>
        <dbReference type="RuleBase" id="RU000304"/>
    </source>
</evidence>
<dbReference type="PROSITE" id="PS50011">
    <property type="entry name" value="PROTEIN_KINASE_DOM"/>
    <property type="match status" value="1"/>
</dbReference>
<dbReference type="PROSITE" id="PS00108">
    <property type="entry name" value="PROTEIN_KINASE_ST"/>
    <property type="match status" value="1"/>
</dbReference>
<keyword evidence="1 7" id="KW-0723">Serine/threonine-protein kinase</keyword>
<feature type="compositionally biased region" description="Low complexity" evidence="8">
    <location>
        <begin position="391"/>
        <end position="403"/>
    </location>
</feature>
<dbReference type="InParanoid" id="A0A078ABT1"/>
<reference evidence="11 12" key="1">
    <citation type="submission" date="2014-06" db="EMBL/GenBank/DDBJ databases">
        <authorList>
            <person name="Swart Estienne"/>
        </authorList>
    </citation>
    <scope>NUCLEOTIDE SEQUENCE [LARGE SCALE GENOMIC DNA]</scope>
    <source>
        <strain evidence="11 12">130c</strain>
    </source>
</reference>
<feature type="domain" description="AGC-kinase C-terminal" evidence="10">
    <location>
        <begin position="280"/>
        <end position="355"/>
    </location>
</feature>
<dbReference type="PROSITE" id="PS51285">
    <property type="entry name" value="AGC_KINASE_CTER"/>
    <property type="match status" value="1"/>
</dbReference>
<dbReference type="PROSITE" id="PS00107">
    <property type="entry name" value="PROTEIN_KINASE_ATP"/>
    <property type="match status" value="1"/>
</dbReference>
<evidence type="ECO:0000313" key="11">
    <source>
        <dbReference type="EMBL" id="CDW79755.1"/>
    </source>
</evidence>
<dbReference type="Proteomes" id="UP000039865">
    <property type="component" value="Unassembled WGS sequence"/>
</dbReference>
<dbReference type="PANTHER" id="PTHR24355">
    <property type="entry name" value="G PROTEIN-COUPLED RECEPTOR KINASE/RIBOSOMAL PROTEIN S6 KINASE"/>
    <property type="match status" value="1"/>
</dbReference>
<feature type="compositionally biased region" description="Polar residues" evidence="8">
    <location>
        <begin position="404"/>
        <end position="413"/>
    </location>
</feature>
<dbReference type="InterPro" id="IPR008271">
    <property type="entry name" value="Ser/Thr_kinase_AS"/>
</dbReference>
<feature type="compositionally biased region" description="Low complexity" evidence="8">
    <location>
        <begin position="361"/>
        <end position="373"/>
    </location>
</feature>
<evidence type="ECO:0000256" key="8">
    <source>
        <dbReference type="SAM" id="MobiDB-lite"/>
    </source>
</evidence>
<keyword evidence="4 11" id="KW-0418">Kinase</keyword>
<accession>A0A078ABT1</accession>
<evidence type="ECO:0000256" key="1">
    <source>
        <dbReference type="ARBA" id="ARBA00022527"/>
    </source>
</evidence>
<sequence length="413" mass="46980">MGNCSFRADALDQIENTTMSKNNFTFHYVIGRGGFGKVWRVEKKKTGQLYAMKEMSKARIITKRSVNSVMNERKLLAQLKHPFLINMNYAFQDREDLYLICDLLTGGDLRFHIGKKKRFNEEQTKFMIACMIVGLEYMHNNGVIHRDIKPENVVMESNGYVRITDLGIARIWTPENSQDTSGTPGYMAPEVMCRQNHCCAVDYFALGVIGFEFMLGKTLSLQNKSKLRNMKYLMAGALKQLISLIRQINHLSIIKCLQRKPANRLGLNGPNEVKQHVWMKDYNWQALLDKKLPAPYVPEQGDDNFDAKQANGNDPWKEENAELLRQNSLLLRRNSIQNLFSGYYYDVDLLRQQKEEERRQNLANAGGNQAANGPKSSGLSLLPEKALKPIKNNSKAASTASSSFVNTPTAKIQ</sequence>
<keyword evidence="12" id="KW-1185">Reference proteome</keyword>
<dbReference type="Pfam" id="PF00069">
    <property type="entry name" value="Pkinase"/>
    <property type="match status" value="1"/>
</dbReference>
<proteinExistence type="inferred from homology"/>
<dbReference type="InterPro" id="IPR000719">
    <property type="entry name" value="Prot_kinase_dom"/>
</dbReference>
<dbReference type="GO" id="GO:0004703">
    <property type="term" value="F:G protein-coupled receptor kinase activity"/>
    <property type="evidence" value="ECO:0007669"/>
    <property type="project" value="TreeGrafter"/>
</dbReference>
<evidence type="ECO:0000256" key="6">
    <source>
        <dbReference type="PROSITE-ProRule" id="PRU10141"/>
    </source>
</evidence>
<keyword evidence="2" id="KW-0808">Transferase</keyword>
<evidence type="ECO:0000313" key="12">
    <source>
        <dbReference type="Proteomes" id="UP000039865"/>
    </source>
</evidence>
<dbReference type="EMBL" id="CCKQ01008315">
    <property type="protein sequence ID" value="CDW79755.1"/>
    <property type="molecule type" value="Genomic_DNA"/>
</dbReference>
<dbReference type="GO" id="GO:0007186">
    <property type="term" value="P:G protein-coupled receptor signaling pathway"/>
    <property type="evidence" value="ECO:0007669"/>
    <property type="project" value="TreeGrafter"/>
</dbReference>
<evidence type="ECO:0000259" key="10">
    <source>
        <dbReference type="PROSITE" id="PS51285"/>
    </source>
</evidence>
<feature type="domain" description="Protein kinase" evidence="9">
    <location>
        <begin position="24"/>
        <end position="279"/>
    </location>
</feature>
<dbReference type="InterPro" id="IPR017441">
    <property type="entry name" value="Protein_kinase_ATP_BS"/>
</dbReference>
<name>A0A078ABT1_STYLE</name>
<keyword evidence="5 6" id="KW-0067">ATP-binding</keyword>
<evidence type="ECO:0000256" key="3">
    <source>
        <dbReference type="ARBA" id="ARBA00022741"/>
    </source>
</evidence>
<dbReference type="Gene3D" id="3.30.200.20">
    <property type="entry name" value="Phosphorylase Kinase, domain 1"/>
    <property type="match status" value="1"/>
</dbReference>
<keyword evidence="3 6" id="KW-0547">Nucleotide-binding</keyword>
<evidence type="ECO:0000256" key="5">
    <source>
        <dbReference type="ARBA" id="ARBA00022840"/>
    </source>
</evidence>
<comment type="similarity">
    <text evidence="7">Belongs to the protein kinase superfamily.</text>
</comment>
<dbReference type="SMART" id="SM00220">
    <property type="entry name" value="S_TKc"/>
    <property type="match status" value="1"/>
</dbReference>
<dbReference type="OrthoDB" id="354826at2759"/>
<protein>
    <submittedName>
        <fullName evidence="11">Protein kinase domain containing protein</fullName>
    </submittedName>
</protein>
<dbReference type="SUPFAM" id="SSF56112">
    <property type="entry name" value="Protein kinase-like (PK-like)"/>
    <property type="match status" value="1"/>
</dbReference>
<feature type="binding site" evidence="6">
    <location>
        <position position="53"/>
    </location>
    <ligand>
        <name>ATP</name>
        <dbReference type="ChEBI" id="CHEBI:30616"/>
    </ligand>
</feature>
<feature type="region of interest" description="Disordered" evidence="8">
    <location>
        <begin position="358"/>
        <end position="413"/>
    </location>
</feature>
<evidence type="ECO:0000256" key="4">
    <source>
        <dbReference type="ARBA" id="ARBA00022777"/>
    </source>
</evidence>
<dbReference type="FunFam" id="3.30.200.20:FF:000654">
    <property type="entry name" value="Uncharacterized protein"/>
    <property type="match status" value="1"/>
</dbReference>
<organism evidence="11 12">
    <name type="scientific">Stylonychia lemnae</name>
    <name type="common">Ciliate</name>
    <dbReference type="NCBI Taxonomy" id="5949"/>
    <lineage>
        <taxon>Eukaryota</taxon>
        <taxon>Sar</taxon>
        <taxon>Alveolata</taxon>
        <taxon>Ciliophora</taxon>
        <taxon>Intramacronucleata</taxon>
        <taxon>Spirotrichea</taxon>
        <taxon>Stichotrichia</taxon>
        <taxon>Sporadotrichida</taxon>
        <taxon>Oxytrichidae</taxon>
        <taxon>Stylonychinae</taxon>
        <taxon>Stylonychia</taxon>
    </lineage>
</organism>
<dbReference type="GO" id="GO:0009966">
    <property type="term" value="P:regulation of signal transduction"/>
    <property type="evidence" value="ECO:0007669"/>
    <property type="project" value="TreeGrafter"/>
</dbReference>
<dbReference type="GO" id="GO:0005524">
    <property type="term" value="F:ATP binding"/>
    <property type="evidence" value="ECO:0007669"/>
    <property type="project" value="UniProtKB-UniRule"/>
</dbReference>
<evidence type="ECO:0000259" key="9">
    <source>
        <dbReference type="PROSITE" id="PS50011"/>
    </source>
</evidence>
<dbReference type="InterPro" id="IPR000961">
    <property type="entry name" value="AGC-kinase_C"/>
</dbReference>
<dbReference type="InterPro" id="IPR011009">
    <property type="entry name" value="Kinase-like_dom_sf"/>
</dbReference>
<dbReference type="Gene3D" id="1.10.510.10">
    <property type="entry name" value="Transferase(Phosphotransferase) domain 1"/>
    <property type="match status" value="1"/>
</dbReference>
<gene>
    <name evidence="11" type="primary">Contig13484.g14386</name>
    <name evidence="11" type="ORF">STYLEM_8747</name>
</gene>
<evidence type="ECO:0000256" key="2">
    <source>
        <dbReference type="ARBA" id="ARBA00022679"/>
    </source>
</evidence>